<accession>A0ABQ6W6R7</accession>
<reference evidence="1 2" key="1">
    <citation type="submission" date="2019-04" db="EMBL/GenBank/DDBJ databases">
        <authorList>
            <consortium name="DOE Joint Genome Institute"/>
            <person name="Mondo S."/>
            <person name="Kjaerbolling I."/>
            <person name="Vesth T."/>
            <person name="Frisvad J.C."/>
            <person name="Nybo J.L."/>
            <person name="Theobald S."/>
            <person name="Kildgaard S."/>
            <person name="Isbrandt T."/>
            <person name="Kuo A."/>
            <person name="Sato A."/>
            <person name="Lyhne E.K."/>
            <person name="Kogle M.E."/>
            <person name="Wiebenga A."/>
            <person name="Kun R.S."/>
            <person name="Lubbers R.J."/>
            <person name="Makela M.R."/>
            <person name="Barry K."/>
            <person name="Chovatia M."/>
            <person name="Clum A."/>
            <person name="Daum C."/>
            <person name="Haridas S."/>
            <person name="He G."/>
            <person name="LaButti K."/>
            <person name="Lipzen A."/>
            <person name="Riley R."/>
            <person name="Salamov A."/>
            <person name="Simmons B.A."/>
            <person name="Magnuson J.K."/>
            <person name="Henrissat B."/>
            <person name="Mortensen U.H."/>
            <person name="Larsen T.O."/>
            <person name="Devries R.P."/>
            <person name="Grigoriev I.V."/>
            <person name="Machida M."/>
            <person name="Baker S.E."/>
            <person name="Andersen M.R."/>
            <person name="Cantor M.N."/>
            <person name="Hua S.X."/>
        </authorList>
    </citation>
    <scope>NUCLEOTIDE SEQUENCE [LARGE SCALE GENOMIC DNA]</scope>
    <source>
        <strain evidence="1 2">CBS 117616</strain>
    </source>
</reference>
<organism evidence="1 2">
    <name type="scientific">Aspergillus pseudocaelatus</name>
    <dbReference type="NCBI Taxonomy" id="1825620"/>
    <lineage>
        <taxon>Eukaryota</taxon>
        <taxon>Fungi</taxon>
        <taxon>Dikarya</taxon>
        <taxon>Ascomycota</taxon>
        <taxon>Pezizomycotina</taxon>
        <taxon>Eurotiomycetes</taxon>
        <taxon>Eurotiomycetidae</taxon>
        <taxon>Eurotiales</taxon>
        <taxon>Aspergillaceae</taxon>
        <taxon>Aspergillus</taxon>
        <taxon>Aspergillus subgen. Circumdati</taxon>
    </lineage>
</organism>
<keyword evidence="2" id="KW-1185">Reference proteome</keyword>
<protein>
    <submittedName>
        <fullName evidence="1">Uncharacterized protein</fullName>
    </submittedName>
</protein>
<evidence type="ECO:0000313" key="2">
    <source>
        <dbReference type="Proteomes" id="UP000325395"/>
    </source>
</evidence>
<dbReference type="EMBL" id="ML735838">
    <property type="protein sequence ID" value="KAE8412338.1"/>
    <property type="molecule type" value="Genomic_DNA"/>
</dbReference>
<name>A0ABQ6W6R7_9EURO</name>
<sequence>MSQCTAIALFLDRTLTVAPSISDLEAYDTHPIKDIVQTVDGKGYNAIIARFKAETQTVRVLWTQGSPEHIINGAISESGSLVVLMFKSLARWTLATQNLCTNEADYAEIGQYLKTIMVLVDIWRTRFGPIDRDTAMSLELATTYLRRNALFCAINGDLAVLVFYELSCRLQNLLADQQQ</sequence>
<dbReference type="Proteomes" id="UP000325395">
    <property type="component" value="Unassembled WGS sequence"/>
</dbReference>
<evidence type="ECO:0000313" key="1">
    <source>
        <dbReference type="EMBL" id="KAE8412338.1"/>
    </source>
</evidence>
<gene>
    <name evidence="1" type="ORF">BDV36DRAFT_300964</name>
</gene>
<proteinExistence type="predicted"/>